<dbReference type="WBParaSite" id="ALUE_0000258901-mRNA-1">
    <property type="protein sequence ID" value="ALUE_0000258901-mRNA-1"/>
    <property type="gene ID" value="ALUE_0000258901"/>
</dbReference>
<proteinExistence type="predicted"/>
<dbReference type="AlphaFoldDB" id="A0A0M3HM44"/>
<evidence type="ECO:0000313" key="3">
    <source>
        <dbReference type="WBParaSite" id="ALUE_0000258901-mRNA-1"/>
    </source>
</evidence>
<accession>A0A0M3HM44</accession>
<feature type="compositionally biased region" description="Basic and acidic residues" evidence="1">
    <location>
        <begin position="1"/>
        <end position="13"/>
    </location>
</feature>
<keyword evidence="2" id="KW-1185">Reference proteome</keyword>
<protein>
    <submittedName>
        <fullName evidence="3">Uncharacterized protein</fullName>
    </submittedName>
</protein>
<sequence>MDHQRIDAVETKSGKARAKPKAKEPQSSEQMIDMESSSKSLNANVVTNFKCSVVSWQATFPKIVCRLVTNRFAYRGIHRHPSPLFFSDKRIEIPIKTQLTNHRHNAR</sequence>
<evidence type="ECO:0000256" key="1">
    <source>
        <dbReference type="SAM" id="MobiDB-lite"/>
    </source>
</evidence>
<organism evidence="2 3">
    <name type="scientific">Ascaris lumbricoides</name>
    <name type="common">Giant roundworm</name>
    <dbReference type="NCBI Taxonomy" id="6252"/>
    <lineage>
        <taxon>Eukaryota</taxon>
        <taxon>Metazoa</taxon>
        <taxon>Ecdysozoa</taxon>
        <taxon>Nematoda</taxon>
        <taxon>Chromadorea</taxon>
        <taxon>Rhabditida</taxon>
        <taxon>Spirurina</taxon>
        <taxon>Ascaridomorpha</taxon>
        <taxon>Ascaridoidea</taxon>
        <taxon>Ascarididae</taxon>
        <taxon>Ascaris</taxon>
    </lineage>
</organism>
<evidence type="ECO:0000313" key="2">
    <source>
        <dbReference type="Proteomes" id="UP000036681"/>
    </source>
</evidence>
<reference evidence="3" key="1">
    <citation type="submission" date="2017-02" db="UniProtKB">
        <authorList>
            <consortium name="WormBaseParasite"/>
        </authorList>
    </citation>
    <scope>IDENTIFICATION</scope>
</reference>
<feature type="compositionally biased region" description="Polar residues" evidence="1">
    <location>
        <begin position="27"/>
        <end position="37"/>
    </location>
</feature>
<name>A0A0M3HM44_ASCLU</name>
<feature type="region of interest" description="Disordered" evidence="1">
    <location>
        <begin position="1"/>
        <end position="37"/>
    </location>
</feature>
<dbReference type="Proteomes" id="UP000036681">
    <property type="component" value="Unplaced"/>
</dbReference>